<evidence type="ECO:0000313" key="2">
    <source>
        <dbReference type="Proteomes" id="UP000094707"/>
    </source>
</evidence>
<dbReference type="RefSeq" id="WP_071906654.1">
    <property type="nucleotide sequence ID" value="NZ_LT607756.1"/>
</dbReference>
<dbReference type="EMBL" id="LT607756">
    <property type="protein sequence ID" value="SCG85501.1"/>
    <property type="molecule type" value="Genomic_DNA"/>
</dbReference>
<dbReference type="KEGG" id="mcub:MCBB_0941"/>
<dbReference type="STRING" id="118062.MCBB_0941"/>
<dbReference type="SUPFAM" id="SSF53795">
    <property type="entry name" value="PEP carboxykinase-like"/>
    <property type="match status" value="1"/>
</dbReference>
<dbReference type="PATRIC" id="fig|129848.4.peg.946"/>
<accession>A0A1D3L1K4</accession>
<keyword evidence="2" id="KW-1185">Reference proteome</keyword>
<evidence type="ECO:0000313" key="1">
    <source>
        <dbReference type="EMBL" id="SCG85501.1"/>
    </source>
</evidence>
<protein>
    <submittedName>
        <fullName evidence="1">Uncharacterized protein</fullName>
    </submittedName>
</protein>
<dbReference type="Gene3D" id="3.40.50.300">
    <property type="entry name" value="P-loop containing nucleotide triphosphate hydrolases"/>
    <property type="match status" value="1"/>
</dbReference>
<sequence>MSGYTVELISPERKEELFLELVKMVKFERKANIHGACVKLLTDNSSFKEEWEDNFKFMNEDIRPHTKIFSVENGGKLQVLYEPISKACIIKNCDYYGWIKSIALAAISDFFEDYHSVHRRYSVHGSAVDYKGHAMAIIGPPGTGKTTMTYGLLQDKDFNYISDDWFFTRLFDNAVVVYSSEKNSYIRDDIAEVWTEFSREIEKVQLDSKGRGVADVNTLFNGRIRESSTLQTVILLERNPENPPFRKLSPEEALEFMVSNDFCNPHQLVRDDRKFNLRKNFFMELFSKLQVYLLNTVETPEESLNRIKDLATR</sequence>
<dbReference type="OrthoDB" id="67771at2157"/>
<organism evidence="1 2">
    <name type="scientific">Methanobacterium congolense</name>
    <dbReference type="NCBI Taxonomy" id="118062"/>
    <lineage>
        <taxon>Archaea</taxon>
        <taxon>Methanobacteriati</taxon>
        <taxon>Methanobacteriota</taxon>
        <taxon>Methanomada group</taxon>
        <taxon>Methanobacteria</taxon>
        <taxon>Methanobacteriales</taxon>
        <taxon>Methanobacteriaceae</taxon>
        <taxon>Methanobacterium</taxon>
    </lineage>
</organism>
<reference evidence="1 2" key="1">
    <citation type="submission" date="2016-08" db="EMBL/GenBank/DDBJ databases">
        <authorList>
            <person name="Seilhamer J.J."/>
        </authorList>
    </citation>
    <scope>NUCLEOTIDE SEQUENCE [LARGE SCALE GENOMIC DNA]</scope>
    <source>
        <strain evidence="1">Buetzberg</strain>
    </source>
</reference>
<gene>
    <name evidence="1" type="ORF">MCBB_0941</name>
</gene>
<name>A0A1D3L1K4_9EURY</name>
<proteinExistence type="predicted"/>
<dbReference type="Proteomes" id="UP000094707">
    <property type="component" value="Chromosome I"/>
</dbReference>
<dbReference type="GeneID" id="30411788"/>
<dbReference type="AlphaFoldDB" id="A0A1D3L1K4"/>
<dbReference type="InterPro" id="IPR027417">
    <property type="entry name" value="P-loop_NTPase"/>
</dbReference>